<evidence type="ECO:0000256" key="1">
    <source>
        <dbReference type="PROSITE-ProRule" id="PRU00024"/>
    </source>
</evidence>
<dbReference type="GO" id="GO:0008270">
    <property type="term" value="F:zinc ion binding"/>
    <property type="evidence" value="ECO:0007669"/>
    <property type="project" value="UniProtKB-KW"/>
</dbReference>
<dbReference type="Pfam" id="PF22586">
    <property type="entry name" value="ANCHR-like_BBOX"/>
    <property type="match status" value="1"/>
</dbReference>
<comment type="caution">
    <text evidence="3">The sequence shown here is derived from an EMBL/GenBank/DDBJ whole genome shotgun (WGS) entry which is preliminary data.</text>
</comment>
<proteinExistence type="predicted"/>
<keyword evidence="1" id="KW-0862">Zinc</keyword>
<evidence type="ECO:0000313" key="4">
    <source>
        <dbReference type="Proteomes" id="UP000596742"/>
    </source>
</evidence>
<feature type="domain" description="B box-type" evidence="2">
    <location>
        <begin position="78"/>
        <end position="128"/>
    </location>
</feature>
<keyword evidence="1" id="KW-0479">Metal-binding</keyword>
<dbReference type="EMBL" id="UYJE01006409">
    <property type="protein sequence ID" value="VDI45808.1"/>
    <property type="molecule type" value="Genomic_DNA"/>
</dbReference>
<reference evidence="3" key="1">
    <citation type="submission" date="2018-11" db="EMBL/GenBank/DDBJ databases">
        <authorList>
            <person name="Alioto T."/>
            <person name="Alioto T."/>
        </authorList>
    </citation>
    <scope>NUCLEOTIDE SEQUENCE</scope>
</reference>
<keyword evidence="1" id="KW-0863">Zinc-finger</keyword>
<organism evidence="3 4">
    <name type="scientific">Mytilus galloprovincialis</name>
    <name type="common">Mediterranean mussel</name>
    <dbReference type="NCBI Taxonomy" id="29158"/>
    <lineage>
        <taxon>Eukaryota</taxon>
        <taxon>Metazoa</taxon>
        <taxon>Spiralia</taxon>
        <taxon>Lophotrochozoa</taxon>
        <taxon>Mollusca</taxon>
        <taxon>Bivalvia</taxon>
        <taxon>Autobranchia</taxon>
        <taxon>Pteriomorphia</taxon>
        <taxon>Mytilida</taxon>
        <taxon>Mytiloidea</taxon>
        <taxon>Mytilidae</taxon>
        <taxon>Mytilinae</taxon>
        <taxon>Mytilus</taxon>
    </lineage>
</organism>
<evidence type="ECO:0000313" key="3">
    <source>
        <dbReference type="EMBL" id="VDI45808.1"/>
    </source>
</evidence>
<dbReference type="InterPro" id="IPR000315">
    <property type="entry name" value="Znf_B-box"/>
</dbReference>
<dbReference type="OrthoDB" id="6174821at2759"/>
<accession>A0A8B6F7A1</accession>
<dbReference type="Proteomes" id="UP000596742">
    <property type="component" value="Unassembled WGS sequence"/>
</dbReference>
<evidence type="ECO:0000259" key="2">
    <source>
        <dbReference type="PROSITE" id="PS50119"/>
    </source>
</evidence>
<sequence length="130" mass="14406">MQKALAMLFPMWARTNLNATTSLIASMVAFVCSLSLFLPTTITSSLGMFKGSNGTCCYSNKSSSLVLNVFQNGTMDNYSEEFCGICYARHKTKSPNFWCSDCDEGLCTECHEHHNISKSSRNHNVIPIES</sequence>
<keyword evidence="4" id="KW-1185">Reference proteome</keyword>
<dbReference type="PROSITE" id="PS50119">
    <property type="entry name" value="ZF_BBOX"/>
    <property type="match status" value="1"/>
</dbReference>
<protein>
    <recommendedName>
        <fullName evidence="2">B box-type domain-containing protein</fullName>
    </recommendedName>
</protein>
<gene>
    <name evidence="3" type="ORF">MGAL_10B010362</name>
</gene>
<name>A0A8B6F7A1_MYTGA</name>
<dbReference type="AlphaFoldDB" id="A0A8B6F7A1"/>